<dbReference type="PANTHER" id="PTHR40044">
    <property type="entry name" value="INTEGRAL MEMBRANE PROTEIN-RELATED"/>
    <property type="match status" value="1"/>
</dbReference>
<dbReference type="Pfam" id="PF06177">
    <property type="entry name" value="QueT"/>
    <property type="match status" value="1"/>
</dbReference>
<dbReference type="PANTHER" id="PTHR40044:SF1">
    <property type="entry name" value="INTEGRAL MEMBRANE PROTEIN"/>
    <property type="match status" value="1"/>
</dbReference>
<dbReference type="Proteomes" id="UP001299546">
    <property type="component" value="Unassembled WGS sequence"/>
</dbReference>
<name>A0ABS8DK35_9FIRM</name>
<dbReference type="EMBL" id="JAJCIS010000015">
    <property type="protein sequence ID" value="MCB7388803.1"/>
    <property type="molecule type" value="Genomic_DNA"/>
</dbReference>
<sequence>MKNKNVLFMTQAAMIAAIYVVLTVVFAPLSFGEIQIRLAEALTILPVFTPAAIPGLFIGCLIGNILGGAILPDIIFGSIATLLGASFTYLLRGHGKFMAPIPPILSNILIVPFVLRYGYGIGLPIPFMMLTVGAGEILSCGVLGLILYAALHKYKNTIFKTTAVSN</sequence>
<comment type="caution">
    <text evidence="2">The sequence shown here is derived from an EMBL/GenBank/DDBJ whole genome shotgun (WGS) entry which is preliminary data.</text>
</comment>
<keyword evidence="1" id="KW-1133">Transmembrane helix</keyword>
<evidence type="ECO:0000313" key="3">
    <source>
        <dbReference type="Proteomes" id="UP001299546"/>
    </source>
</evidence>
<feature type="transmembrane region" description="Helical" evidence="1">
    <location>
        <begin position="6"/>
        <end position="29"/>
    </location>
</feature>
<feature type="transmembrane region" description="Helical" evidence="1">
    <location>
        <begin position="97"/>
        <end position="115"/>
    </location>
</feature>
<protein>
    <submittedName>
        <fullName evidence="2">QueT transporter family protein</fullName>
    </submittedName>
</protein>
<feature type="transmembrane region" description="Helical" evidence="1">
    <location>
        <begin position="70"/>
        <end position="90"/>
    </location>
</feature>
<accession>A0ABS8DK35</accession>
<organism evidence="2 3">
    <name type="scientific">Bariatricus massiliensis</name>
    <dbReference type="NCBI Taxonomy" id="1745713"/>
    <lineage>
        <taxon>Bacteria</taxon>
        <taxon>Bacillati</taxon>
        <taxon>Bacillota</taxon>
        <taxon>Clostridia</taxon>
        <taxon>Lachnospirales</taxon>
        <taxon>Lachnospiraceae</taxon>
        <taxon>Bariatricus</taxon>
    </lineage>
</organism>
<keyword evidence="1" id="KW-0812">Transmembrane</keyword>
<keyword evidence="1" id="KW-0472">Membrane</keyword>
<gene>
    <name evidence="2" type="ORF">LIZ65_16065</name>
</gene>
<feature type="transmembrane region" description="Helical" evidence="1">
    <location>
        <begin position="127"/>
        <end position="151"/>
    </location>
</feature>
<dbReference type="PIRSF" id="PIRSF031501">
    <property type="entry name" value="QueT"/>
    <property type="match status" value="1"/>
</dbReference>
<evidence type="ECO:0000256" key="1">
    <source>
        <dbReference type="SAM" id="Phobius"/>
    </source>
</evidence>
<keyword evidence="3" id="KW-1185">Reference proteome</keyword>
<proteinExistence type="predicted"/>
<dbReference type="InterPro" id="IPR010387">
    <property type="entry name" value="QueT"/>
</dbReference>
<reference evidence="2 3" key="1">
    <citation type="submission" date="2021-10" db="EMBL/GenBank/DDBJ databases">
        <title>Collection of gut derived symbiotic bacterial strains cultured from healthy donors.</title>
        <authorList>
            <person name="Lin H."/>
            <person name="Littmann E."/>
            <person name="Kohout C."/>
            <person name="Pamer E.G."/>
        </authorList>
    </citation>
    <scope>NUCLEOTIDE SEQUENCE [LARGE SCALE GENOMIC DNA]</scope>
    <source>
        <strain evidence="2 3">DFI.1.165</strain>
    </source>
</reference>
<feature type="transmembrane region" description="Helical" evidence="1">
    <location>
        <begin position="41"/>
        <end position="64"/>
    </location>
</feature>
<dbReference type="RefSeq" id="WP_066738257.1">
    <property type="nucleotide sequence ID" value="NZ_JAJCIQ010000015.1"/>
</dbReference>
<evidence type="ECO:0000313" key="2">
    <source>
        <dbReference type="EMBL" id="MCB7388803.1"/>
    </source>
</evidence>